<dbReference type="Pfam" id="PF13692">
    <property type="entry name" value="Glyco_trans_1_4"/>
    <property type="match status" value="1"/>
</dbReference>
<name>A0A271IW32_9BACT</name>
<organism evidence="1 2">
    <name type="scientific">Rubrivirga marina</name>
    <dbReference type="NCBI Taxonomy" id="1196024"/>
    <lineage>
        <taxon>Bacteria</taxon>
        <taxon>Pseudomonadati</taxon>
        <taxon>Rhodothermota</taxon>
        <taxon>Rhodothermia</taxon>
        <taxon>Rhodothermales</taxon>
        <taxon>Rubricoccaceae</taxon>
        <taxon>Rubrivirga</taxon>
    </lineage>
</organism>
<evidence type="ECO:0000313" key="2">
    <source>
        <dbReference type="Proteomes" id="UP000216339"/>
    </source>
</evidence>
<sequence>MTRLLFIDPTTSHPYQPRTLYDRAAGATPTSVVRVAEGLAQRGHRVTVAQCHRSWPSRSPGGVAYVPFAFYGSWSHLPSADAVVVVEQHKVLPRVRRQFPEARLALWLRDVPGRRRRSLGSTAAEADATVVCVSDAHRAAVRDLLDGADGWARTARIHDPVDDTAEPDGTVPDRTKLVAVANLGGGLGEVLAAFAHVRTARPGVRLYVVGEGRMEGGLSPGVVPLGPLPHREVMRHVREAFAVFQPQAGAEVISGRLFAEANAVGTPVLAHAHAAVREALAESPGAQGQLVDARDPTAAARRLARWWEEGRPPVMCPLFLRTSRVVADWERLLEVEVPSRAVRVVPAPVARVPAAVAA</sequence>
<keyword evidence="2" id="KW-1185">Reference proteome</keyword>
<dbReference type="EMBL" id="MQWD01000001">
    <property type="protein sequence ID" value="PAP75327.1"/>
    <property type="molecule type" value="Genomic_DNA"/>
</dbReference>
<dbReference type="RefSeq" id="WP_143537533.1">
    <property type="nucleotide sequence ID" value="NZ_MQWD01000001.1"/>
</dbReference>
<dbReference type="SUPFAM" id="SSF53756">
    <property type="entry name" value="UDP-Glycosyltransferase/glycogen phosphorylase"/>
    <property type="match status" value="1"/>
</dbReference>
<evidence type="ECO:0000313" key="1">
    <source>
        <dbReference type="EMBL" id="PAP75327.1"/>
    </source>
</evidence>
<reference evidence="1 2" key="1">
    <citation type="submission" date="2016-11" db="EMBL/GenBank/DDBJ databases">
        <title>Study of marine rhodopsin-containing bacteria.</title>
        <authorList>
            <person name="Yoshizawa S."/>
            <person name="Kumagai Y."/>
            <person name="Kogure K."/>
        </authorList>
    </citation>
    <scope>NUCLEOTIDE SEQUENCE [LARGE SCALE GENOMIC DNA]</scope>
    <source>
        <strain evidence="1 2">SAORIC-28</strain>
    </source>
</reference>
<accession>A0A271IW32</accession>
<protein>
    <recommendedName>
        <fullName evidence="3">Glycosyltransferase subfamily 4-like N-terminal domain-containing protein</fullName>
    </recommendedName>
</protein>
<comment type="caution">
    <text evidence="1">The sequence shown here is derived from an EMBL/GenBank/DDBJ whole genome shotgun (WGS) entry which is preliminary data.</text>
</comment>
<proteinExistence type="predicted"/>
<dbReference type="AlphaFoldDB" id="A0A271IW32"/>
<gene>
    <name evidence="1" type="ORF">BSZ37_02140</name>
</gene>
<dbReference type="Gene3D" id="3.40.50.2000">
    <property type="entry name" value="Glycogen Phosphorylase B"/>
    <property type="match status" value="2"/>
</dbReference>
<dbReference type="Proteomes" id="UP000216339">
    <property type="component" value="Unassembled WGS sequence"/>
</dbReference>
<evidence type="ECO:0008006" key="3">
    <source>
        <dbReference type="Google" id="ProtNLM"/>
    </source>
</evidence>
<dbReference type="OrthoDB" id="509705at2"/>